<dbReference type="Gene3D" id="3.30.1230.10">
    <property type="entry name" value="YlxR-like"/>
    <property type="match status" value="1"/>
</dbReference>
<dbReference type="InterPro" id="IPR035931">
    <property type="entry name" value="YlxR-like_sf"/>
</dbReference>
<evidence type="ECO:0000259" key="1">
    <source>
        <dbReference type="Pfam" id="PF04296"/>
    </source>
</evidence>
<evidence type="ECO:0000313" key="2">
    <source>
        <dbReference type="EMBL" id="HIW08843.1"/>
    </source>
</evidence>
<reference evidence="2" key="2">
    <citation type="submission" date="2021-04" db="EMBL/GenBank/DDBJ databases">
        <authorList>
            <person name="Gilroy R."/>
        </authorList>
    </citation>
    <scope>NUCLEOTIDE SEQUENCE</scope>
    <source>
        <strain evidence="2">ChiHcolR34-3080</strain>
    </source>
</reference>
<proteinExistence type="predicted"/>
<evidence type="ECO:0000313" key="3">
    <source>
        <dbReference type="Proteomes" id="UP000823933"/>
    </source>
</evidence>
<dbReference type="CDD" id="cd00279">
    <property type="entry name" value="YlxR"/>
    <property type="match status" value="1"/>
</dbReference>
<dbReference type="InterPro" id="IPR037465">
    <property type="entry name" value="YlxR"/>
</dbReference>
<accession>A0A9D1Q9C3</accession>
<organism evidence="2 3">
    <name type="scientific">Candidatus Faecalibacterium intestinigallinarum</name>
    <dbReference type="NCBI Taxonomy" id="2838581"/>
    <lineage>
        <taxon>Bacteria</taxon>
        <taxon>Bacillati</taxon>
        <taxon>Bacillota</taxon>
        <taxon>Clostridia</taxon>
        <taxon>Eubacteriales</taxon>
        <taxon>Oscillospiraceae</taxon>
        <taxon>Faecalibacterium</taxon>
    </lineage>
</organism>
<feature type="domain" description="YlxR" evidence="1">
    <location>
        <begin position="14"/>
        <end position="87"/>
    </location>
</feature>
<dbReference type="InterPro" id="IPR007393">
    <property type="entry name" value="YlxR_dom"/>
</dbReference>
<dbReference type="SUPFAM" id="SSF64376">
    <property type="entry name" value="YlxR-like"/>
    <property type="match status" value="1"/>
</dbReference>
<dbReference type="Pfam" id="PF04296">
    <property type="entry name" value="YlxR"/>
    <property type="match status" value="1"/>
</dbReference>
<dbReference type="AlphaFoldDB" id="A0A9D1Q9C3"/>
<dbReference type="PANTHER" id="PTHR34215">
    <property type="entry name" value="BLL0784 PROTEIN"/>
    <property type="match status" value="1"/>
</dbReference>
<dbReference type="NCBIfam" id="NF047356">
    <property type="entry name" value="RNA_bind_RnpM"/>
    <property type="match status" value="1"/>
</dbReference>
<gene>
    <name evidence="2" type="ORF">H9890_05510</name>
</gene>
<dbReference type="PANTHER" id="PTHR34215:SF1">
    <property type="entry name" value="YLXR DOMAIN-CONTAINING PROTEIN"/>
    <property type="match status" value="1"/>
</dbReference>
<reference evidence="2" key="1">
    <citation type="journal article" date="2021" name="PeerJ">
        <title>Extensive microbial diversity within the chicken gut microbiome revealed by metagenomics and culture.</title>
        <authorList>
            <person name="Gilroy R."/>
            <person name="Ravi A."/>
            <person name="Getino M."/>
            <person name="Pursley I."/>
            <person name="Horton D.L."/>
            <person name="Alikhan N.F."/>
            <person name="Baker D."/>
            <person name="Gharbi K."/>
            <person name="Hall N."/>
            <person name="Watson M."/>
            <person name="Adriaenssens E.M."/>
            <person name="Foster-Nyarko E."/>
            <person name="Jarju S."/>
            <person name="Secka A."/>
            <person name="Antonio M."/>
            <person name="Oren A."/>
            <person name="Chaudhuri R.R."/>
            <person name="La Ragione R."/>
            <person name="Hildebrand F."/>
            <person name="Pallen M.J."/>
        </authorList>
    </citation>
    <scope>NUCLEOTIDE SEQUENCE</scope>
    <source>
        <strain evidence="2">ChiHcolR34-3080</strain>
    </source>
</reference>
<sequence>MPQKPQKQKKIPMRQCIGCQTSRPKKELVRVVRGPDGTISIDTAGKKPGRGAYLCPDPACLAKAQKKKALERSFEQPVPAEVYGALAAQLAAAQAAKEGTDAKA</sequence>
<dbReference type="EMBL" id="DXHQ01000067">
    <property type="protein sequence ID" value="HIW08843.1"/>
    <property type="molecule type" value="Genomic_DNA"/>
</dbReference>
<protein>
    <submittedName>
        <fullName evidence="2">YlxR family protein</fullName>
    </submittedName>
</protein>
<comment type="caution">
    <text evidence="2">The sequence shown here is derived from an EMBL/GenBank/DDBJ whole genome shotgun (WGS) entry which is preliminary data.</text>
</comment>
<name>A0A9D1Q9C3_9FIRM</name>
<dbReference type="Proteomes" id="UP000823933">
    <property type="component" value="Unassembled WGS sequence"/>
</dbReference>